<accession>A0A133L3V4</accession>
<dbReference type="PATRIC" id="fig|1398.22.peg.22"/>
<dbReference type="InterPro" id="IPR009057">
    <property type="entry name" value="Homeodomain-like_sf"/>
</dbReference>
<dbReference type="GO" id="GO:0003677">
    <property type="term" value="F:DNA binding"/>
    <property type="evidence" value="ECO:0007669"/>
    <property type="project" value="InterPro"/>
</dbReference>
<comment type="caution">
    <text evidence="2">The sequence shown here is derived from an EMBL/GenBank/DDBJ whole genome shotgun (WGS) entry which is preliminary data.</text>
</comment>
<protein>
    <submittedName>
        <fullName evidence="2">Transposase</fullName>
    </submittedName>
</protein>
<dbReference type="SUPFAM" id="SSF46689">
    <property type="entry name" value="Homeodomain-like"/>
    <property type="match status" value="1"/>
</dbReference>
<dbReference type="Pfam" id="PF01527">
    <property type="entry name" value="HTH_Tnp_1"/>
    <property type="match status" value="1"/>
</dbReference>
<reference evidence="3" key="1">
    <citation type="submission" date="2016-01" db="EMBL/GenBank/DDBJ databases">
        <authorList>
            <person name="Mitreva M."/>
            <person name="Pepin K.H."/>
            <person name="Mihindukulasuriya K.A."/>
            <person name="Fulton R."/>
            <person name="Fronick C."/>
            <person name="O'Laughlin M."/>
            <person name="Miner T."/>
            <person name="Herter B."/>
            <person name="Rosa B.A."/>
            <person name="Cordes M."/>
            <person name="Tomlinson C."/>
            <person name="Wollam A."/>
            <person name="Palsikar V.B."/>
            <person name="Mardis E.R."/>
            <person name="Wilson R.K."/>
        </authorList>
    </citation>
    <scope>NUCLEOTIDE SEQUENCE [LARGE SCALE GENOMIC DNA]</scope>
    <source>
        <strain evidence="3">GED7749B</strain>
    </source>
</reference>
<dbReference type="EMBL" id="LRPN01000001">
    <property type="protein sequence ID" value="KWZ86498.1"/>
    <property type="molecule type" value="Genomic_DNA"/>
</dbReference>
<evidence type="ECO:0000313" key="2">
    <source>
        <dbReference type="EMBL" id="KWZ86498.1"/>
    </source>
</evidence>
<organism evidence="2 3">
    <name type="scientific">Heyndrickxia coagulans</name>
    <name type="common">Weizmannia coagulans</name>
    <dbReference type="NCBI Taxonomy" id="1398"/>
    <lineage>
        <taxon>Bacteria</taxon>
        <taxon>Bacillati</taxon>
        <taxon>Bacillota</taxon>
        <taxon>Bacilli</taxon>
        <taxon>Bacillales</taxon>
        <taxon>Bacillaceae</taxon>
        <taxon>Heyndrickxia</taxon>
    </lineage>
</organism>
<keyword evidence="1" id="KW-0175">Coiled coil</keyword>
<name>A0A133L3V4_HEYCO</name>
<dbReference type="GO" id="GO:0004803">
    <property type="term" value="F:transposase activity"/>
    <property type="evidence" value="ECO:0007669"/>
    <property type="project" value="InterPro"/>
</dbReference>
<dbReference type="InterPro" id="IPR002514">
    <property type="entry name" value="Transposase_8"/>
</dbReference>
<proteinExistence type="predicted"/>
<sequence length="113" mass="13655">MRLVYNTIIIKKDVFIMGKHYDREYKDYASKLVVEEGRKATEVAYELEVSYKSLCRWVADYRQRVKGEQTAERYITPSELEKMKKQHEKELAEIREENEILKKAMRIFTKNQE</sequence>
<dbReference type="GO" id="GO:0006313">
    <property type="term" value="P:DNA transposition"/>
    <property type="evidence" value="ECO:0007669"/>
    <property type="project" value="InterPro"/>
</dbReference>
<dbReference type="Gene3D" id="1.10.10.60">
    <property type="entry name" value="Homeodomain-like"/>
    <property type="match status" value="1"/>
</dbReference>
<dbReference type="AlphaFoldDB" id="A0A133L3V4"/>
<evidence type="ECO:0000256" key="1">
    <source>
        <dbReference type="SAM" id="Coils"/>
    </source>
</evidence>
<gene>
    <name evidence="2" type="ORF">HMPREF3213_00023</name>
</gene>
<feature type="coiled-coil region" evidence="1">
    <location>
        <begin position="77"/>
        <end position="111"/>
    </location>
</feature>
<dbReference type="Proteomes" id="UP000070376">
    <property type="component" value="Unassembled WGS sequence"/>
</dbReference>
<evidence type="ECO:0000313" key="3">
    <source>
        <dbReference type="Proteomes" id="UP000070376"/>
    </source>
</evidence>